<dbReference type="InterPro" id="IPR042203">
    <property type="entry name" value="Leu/Phe-tRNA_Trfase_C"/>
</dbReference>
<dbReference type="GO" id="GO:0030163">
    <property type="term" value="P:protein catabolic process"/>
    <property type="evidence" value="ECO:0007669"/>
    <property type="project" value="UniProtKB-UniRule"/>
</dbReference>
<dbReference type="InterPro" id="IPR004616">
    <property type="entry name" value="Leu/Phe-tRNA_Trfase"/>
</dbReference>
<dbReference type="GO" id="GO:0008914">
    <property type="term" value="F:leucyl-tRNA--protein transferase activity"/>
    <property type="evidence" value="ECO:0007669"/>
    <property type="project" value="UniProtKB-UniRule"/>
</dbReference>
<comment type="catalytic activity">
    <reaction evidence="6 15">
        <text>N-terminal L-arginyl-[protein] + L-leucyl-tRNA(Leu) = N-terminal L-leucyl-L-arginyl-[protein] + tRNA(Leu) + H(+)</text>
        <dbReference type="Rhea" id="RHEA:50416"/>
        <dbReference type="Rhea" id="RHEA-COMP:9613"/>
        <dbReference type="Rhea" id="RHEA-COMP:9622"/>
        <dbReference type="Rhea" id="RHEA-COMP:12672"/>
        <dbReference type="Rhea" id="RHEA-COMP:12673"/>
        <dbReference type="ChEBI" id="CHEBI:15378"/>
        <dbReference type="ChEBI" id="CHEBI:64719"/>
        <dbReference type="ChEBI" id="CHEBI:78442"/>
        <dbReference type="ChEBI" id="CHEBI:78494"/>
        <dbReference type="ChEBI" id="CHEBI:133044"/>
        <dbReference type="EC" id="2.3.2.6"/>
    </reaction>
</comment>
<dbReference type="EC" id="2.3.2.6" evidence="10 15"/>
<evidence type="ECO:0000313" key="17">
    <source>
        <dbReference type="Proteomes" id="UP000074119"/>
    </source>
</evidence>
<evidence type="ECO:0000256" key="8">
    <source>
        <dbReference type="ARBA" id="ARBA00054043"/>
    </source>
</evidence>
<evidence type="ECO:0000256" key="4">
    <source>
        <dbReference type="ARBA" id="ARBA00023315"/>
    </source>
</evidence>
<dbReference type="FunFam" id="3.40.630.70:FF:000001">
    <property type="entry name" value="Leucyl/phenylalanyl-tRNA--protein transferase"/>
    <property type="match status" value="1"/>
</dbReference>
<dbReference type="NCBIfam" id="TIGR00667">
    <property type="entry name" value="aat"/>
    <property type="match status" value="1"/>
</dbReference>
<dbReference type="FunFam" id="3.30.70.3550:FF:000001">
    <property type="entry name" value="Leucyl/phenylalanyl-tRNA--protein transferase"/>
    <property type="match status" value="1"/>
</dbReference>
<evidence type="ECO:0000256" key="6">
    <source>
        <dbReference type="ARBA" id="ARBA00050652"/>
    </source>
</evidence>
<comment type="subcellular location">
    <subcellularLocation>
        <location evidence="1 15">Cytoplasm</location>
    </subcellularLocation>
</comment>
<dbReference type="RefSeq" id="WP_008247841.1">
    <property type="nucleotide sequence ID" value="NZ_CP014544.1"/>
</dbReference>
<dbReference type="STRING" id="1470434.AZF00_08340"/>
<dbReference type="PANTHER" id="PTHR30098">
    <property type="entry name" value="LEUCYL/PHENYLALANYL-TRNA--PROTEIN TRANSFERASE"/>
    <property type="match status" value="1"/>
</dbReference>
<evidence type="ECO:0000256" key="13">
    <source>
        <dbReference type="ARBA" id="ARBA00077165"/>
    </source>
</evidence>
<evidence type="ECO:0000256" key="14">
    <source>
        <dbReference type="ARBA" id="ARBA00083640"/>
    </source>
</evidence>
<keyword evidence="4 15" id="KW-0012">Acyltransferase</keyword>
<dbReference type="InterPro" id="IPR016181">
    <property type="entry name" value="Acyl_CoA_acyltransferase"/>
</dbReference>
<protein>
    <recommendedName>
        <fullName evidence="11 15">Leucyl/phenylalanyl-tRNA--protein transferase</fullName>
        <ecNumber evidence="10 15">2.3.2.6</ecNumber>
    </recommendedName>
    <alternativeName>
        <fullName evidence="12 15">L/F-transferase</fullName>
    </alternativeName>
    <alternativeName>
        <fullName evidence="13 15">Leucyltransferase</fullName>
    </alternativeName>
    <alternativeName>
        <fullName evidence="14 15">Phenyalanyltransferase</fullName>
    </alternativeName>
</protein>
<evidence type="ECO:0000256" key="9">
    <source>
        <dbReference type="ARBA" id="ARBA00061535"/>
    </source>
</evidence>
<comment type="catalytic activity">
    <reaction evidence="7 15">
        <text>N-terminal L-lysyl-[protein] + L-leucyl-tRNA(Leu) = N-terminal L-leucyl-L-lysyl-[protein] + tRNA(Leu) + H(+)</text>
        <dbReference type="Rhea" id="RHEA:12340"/>
        <dbReference type="Rhea" id="RHEA-COMP:9613"/>
        <dbReference type="Rhea" id="RHEA-COMP:9622"/>
        <dbReference type="Rhea" id="RHEA-COMP:12670"/>
        <dbReference type="Rhea" id="RHEA-COMP:12671"/>
        <dbReference type="ChEBI" id="CHEBI:15378"/>
        <dbReference type="ChEBI" id="CHEBI:65249"/>
        <dbReference type="ChEBI" id="CHEBI:78442"/>
        <dbReference type="ChEBI" id="CHEBI:78494"/>
        <dbReference type="ChEBI" id="CHEBI:133043"/>
        <dbReference type="EC" id="2.3.2.6"/>
    </reaction>
</comment>
<evidence type="ECO:0000256" key="5">
    <source>
        <dbReference type="ARBA" id="ARBA00050607"/>
    </source>
</evidence>
<reference evidence="16 17" key="1">
    <citation type="submission" date="2015-12" db="EMBL/GenBank/DDBJ databases">
        <authorList>
            <person name="Shamseldin A."/>
            <person name="Moawad H."/>
            <person name="Abd El-Rahim W.M."/>
            <person name="Sadowsky M.J."/>
        </authorList>
    </citation>
    <scope>NUCLEOTIDE SEQUENCE [LARGE SCALE GENOMIC DNA]</scope>
    <source>
        <strain evidence="16 17">SM2</strain>
    </source>
</reference>
<gene>
    <name evidence="15" type="primary">aat</name>
    <name evidence="16" type="ORF">AZF00_08340</name>
</gene>
<evidence type="ECO:0000256" key="7">
    <source>
        <dbReference type="ARBA" id="ARBA00051538"/>
    </source>
</evidence>
<keyword evidence="2 15" id="KW-0963">Cytoplasm</keyword>
<dbReference type="GO" id="GO:0005737">
    <property type="term" value="C:cytoplasm"/>
    <property type="evidence" value="ECO:0007669"/>
    <property type="project" value="UniProtKB-SubCell"/>
</dbReference>
<evidence type="ECO:0000256" key="10">
    <source>
        <dbReference type="ARBA" id="ARBA00066767"/>
    </source>
</evidence>
<dbReference type="HAMAP" id="MF_00688">
    <property type="entry name" value="Leu_Phe_trans"/>
    <property type="match status" value="1"/>
</dbReference>
<comment type="catalytic activity">
    <reaction evidence="5 15">
        <text>L-phenylalanyl-tRNA(Phe) + an N-terminal L-alpha-aminoacyl-[protein] = an N-terminal L-phenylalanyl-L-alpha-aminoacyl-[protein] + tRNA(Phe)</text>
        <dbReference type="Rhea" id="RHEA:43632"/>
        <dbReference type="Rhea" id="RHEA-COMP:9668"/>
        <dbReference type="Rhea" id="RHEA-COMP:9699"/>
        <dbReference type="Rhea" id="RHEA-COMP:10636"/>
        <dbReference type="Rhea" id="RHEA-COMP:10637"/>
        <dbReference type="ChEBI" id="CHEBI:78442"/>
        <dbReference type="ChEBI" id="CHEBI:78531"/>
        <dbReference type="ChEBI" id="CHEBI:78597"/>
        <dbReference type="ChEBI" id="CHEBI:83561"/>
        <dbReference type="EC" id="2.3.2.6"/>
    </reaction>
</comment>
<evidence type="ECO:0000256" key="15">
    <source>
        <dbReference type="HAMAP-Rule" id="MF_00688"/>
    </source>
</evidence>
<dbReference type="PANTHER" id="PTHR30098:SF2">
    <property type="entry name" value="LEUCYL_PHENYLALANYL-TRNA--PROTEIN TRANSFERASE"/>
    <property type="match status" value="1"/>
</dbReference>
<evidence type="ECO:0000256" key="1">
    <source>
        <dbReference type="ARBA" id="ARBA00004496"/>
    </source>
</evidence>
<dbReference type="SUPFAM" id="SSF55729">
    <property type="entry name" value="Acyl-CoA N-acyltransferases (Nat)"/>
    <property type="match status" value="1"/>
</dbReference>
<evidence type="ECO:0000256" key="2">
    <source>
        <dbReference type="ARBA" id="ARBA00022490"/>
    </source>
</evidence>
<name>A0A127M545_9GAMM</name>
<sequence length="241" mass="27423">MSGIPWLDPADLSFPPIESALDDPDGLLAVGGDLCLPRLLNAYRQGIFPWYEESQPILWWSPQPRAVLHPERLYINRSLRKALRRNDFEVSFDRDFAGVLLGCAQLSQKRPGTWITNDMRKAYQDLHDAGWAHSVEVWRDNKLIGGLYGVAIGRMFYGESMFSRAANASKIAFVHLCGQLQEWGFPLIDCQVSNDYLDSMGAEEMDRASFKQCLQIYTSKESKPAKWTLDWYYGKPPPACP</sequence>
<proteinExistence type="inferred from homology"/>
<comment type="similarity">
    <text evidence="9 15">Belongs to the L/F-transferase family.</text>
</comment>
<dbReference type="AlphaFoldDB" id="A0A127M545"/>
<dbReference type="Gene3D" id="3.30.70.3550">
    <property type="entry name" value="Leucyl/phenylalanyl-tRNA-protein transferase, N-terminal domain"/>
    <property type="match status" value="1"/>
</dbReference>
<keyword evidence="3 15" id="KW-0808">Transferase</keyword>
<dbReference type="Proteomes" id="UP000074119">
    <property type="component" value="Chromosome"/>
</dbReference>
<dbReference type="KEGG" id="zal:AZF00_08340"/>
<comment type="function">
    <text evidence="8 15">Functions in the N-end rule pathway of protein degradation where it conjugates Leu, Phe and, less efficiently, Met from aminoacyl-tRNAs to the N-termini of proteins containing an N-terminal arginine or lysine.</text>
</comment>
<evidence type="ECO:0000313" key="16">
    <source>
        <dbReference type="EMBL" id="AMO68311.1"/>
    </source>
</evidence>
<evidence type="ECO:0000256" key="3">
    <source>
        <dbReference type="ARBA" id="ARBA00022679"/>
    </source>
</evidence>
<dbReference type="Pfam" id="PF03588">
    <property type="entry name" value="Leu_Phe_trans"/>
    <property type="match status" value="1"/>
</dbReference>
<dbReference type="EMBL" id="CP014544">
    <property type="protein sequence ID" value="AMO68311.1"/>
    <property type="molecule type" value="Genomic_DNA"/>
</dbReference>
<dbReference type="InterPro" id="IPR042221">
    <property type="entry name" value="Leu/Phe-tRNA_Trfase_N"/>
</dbReference>
<evidence type="ECO:0000256" key="12">
    <source>
        <dbReference type="ARBA" id="ARBA00077136"/>
    </source>
</evidence>
<evidence type="ECO:0000256" key="11">
    <source>
        <dbReference type="ARBA" id="ARBA00074372"/>
    </source>
</evidence>
<organism evidence="16 17">
    <name type="scientific">Zhongshania aliphaticivorans</name>
    <dbReference type="NCBI Taxonomy" id="1470434"/>
    <lineage>
        <taxon>Bacteria</taxon>
        <taxon>Pseudomonadati</taxon>
        <taxon>Pseudomonadota</taxon>
        <taxon>Gammaproteobacteria</taxon>
        <taxon>Cellvibrionales</taxon>
        <taxon>Spongiibacteraceae</taxon>
        <taxon>Zhongshania</taxon>
    </lineage>
</organism>
<accession>A0A127M545</accession>
<dbReference type="Gene3D" id="3.40.630.70">
    <property type="entry name" value="Leucyl/phenylalanyl-tRNA-protein transferase, C-terminal domain"/>
    <property type="match status" value="1"/>
</dbReference>